<evidence type="ECO:0000313" key="2">
    <source>
        <dbReference type="Proteomes" id="UP000076066"/>
    </source>
</evidence>
<gene>
    <name evidence="1" type="ORF">AY555_10165</name>
</gene>
<dbReference type="SUPFAM" id="SSF69279">
    <property type="entry name" value="Phage tail proteins"/>
    <property type="match status" value="1"/>
</dbReference>
<reference evidence="1 2" key="1">
    <citation type="submission" date="2016-02" db="EMBL/GenBank/DDBJ databases">
        <title>Complete Genome of H5569, the type strain of the newly described species Haematospirillium jordaniae.</title>
        <authorList>
            <person name="Nicholson A.C."/>
            <person name="Humrighouse B.W."/>
            <person name="Loparov V."/>
            <person name="McQuiston J.R."/>
        </authorList>
    </citation>
    <scope>NUCLEOTIDE SEQUENCE [LARGE SCALE GENOMIC DNA]</scope>
    <source>
        <strain evidence="1 2">H5569</strain>
        <plasmid evidence="2">Plasmid unnamed 1</plasmid>
    </source>
</reference>
<protein>
    <recommendedName>
        <fullName evidence="3">Late control protein</fullName>
    </recommendedName>
</protein>
<name>A0A143DG31_9PROT</name>
<dbReference type="InterPro" id="IPR052726">
    <property type="entry name" value="Phage_Baseplate_Hub"/>
</dbReference>
<dbReference type="PANTHER" id="PTHR35862:SF3">
    <property type="entry name" value="FELS-2 PROPHAGE PROTEIN"/>
    <property type="match status" value="1"/>
</dbReference>
<dbReference type="GeneID" id="53317513"/>
<dbReference type="Proteomes" id="UP000076066">
    <property type="component" value="Plasmid unnamed 1"/>
</dbReference>
<evidence type="ECO:0008006" key="3">
    <source>
        <dbReference type="Google" id="ProtNLM"/>
    </source>
</evidence>
<organism evidence="1 2">
    <name type="scientific">Haematospirillum jordaniae</name>
    <dbReference type="NCBI Taxonomy" id="1549855"/>
    <lineage>
        <taxon>Bacteria</taxon>
        <taxon>Pseudomonadati</taxon>
        <taxon>Pseudomonadota</taxon>
        <taxon>Alphaproteobacteria</taxon>
        <taxon>Rhodospirillales</taxon>
        <taxon>Novispirillaceae</taxon>
        <taxon>Haematospirillum</taxon>
    </lineage>
</organism>
<accession>A0A143DG31</accession>
<dbReference type="Pfam" id="PF05954">
    <property type="entry name" value="Phage_GPD"/>
    <property type="match status" value="1"/>
</dbReference>
<proteinExistence type="predicted"/>
<dbReference type="PANTHER" id="PTHR35862">
    <property type="entry name" value="FELS-2 PROPHAGE PROTEIN"/>
    <property type="match status" value="1"/>
</dbReference>
<sequence>MIPDWRILAEDRDITTAFAHRLLALRLLDKSGMEADQLELSVFDDGSIALPARGVRLSLAIGWKGEALVDKGQFVVDEIGHEGPPDVIRITARSADFQGALKDQREASYEATNIGSVLGSIAERHGLASAIHPDLAAIAIDHIDQTNESDLNFISRLGEDHDALSTIKAGRLLFLPAASGVTASGAAMPSLTINRRDSDRHSFRTSDREGSTTGIAAKWHNLSTGSTETVIAGREGGSVKTLKKIYTSRKDAEDAAAAAWKQRQRGANELTLSLALGKPDLCAGMPLNLVGWSPEICRMNWIADDVTHTIDGSGGFTTDISACEKV</sequence>
<dbReference type="KEGG" id="hjo:AY555_10165"/>
<dbReference type="OrthoDB" id="4070623at2"/>
<dbReference type="RefSeq" id="WP_066136976.1">
    <property type="nucleotide sequence ID" value="NZ_CP014526.1"/>
</dbReference>
<dbReference type="AlphaFoldDB" id="A0A143DG31"/>
<geneLocation type="plasmid" evidence="1 2">
    <name>unnamed 1</name>
</geneLocation>
<keyword evidence="2" id="KW-1185">Reference proteome</keyword>
<evidence type="ECO:0000313" key="1">
    <source>
        <dbReference type="EMBL" id="AMW35734.1"/>
    </source>
</evidence>
<keyword evidence="1" id="KW-0614">Plasmid</keyword>
<dbReference type="EMBL" id="CP014526">
    <property type="protein sequence ID" value="AMW35734.1"/>
    <property type="molecule type" value="Genomic_DNA"/>
</dbReference>